<accession>A0A1R4B5G2</accession>
<evidence type="ECO:0000313" key="4">
    <source>
        <dbReference type="Proteomes" id="UP000189475"/>
    </source>
</evidence>
<proteinExistence type="predicted"/>
<dbReference type="InterPro" id="IPR040980">
    <property type="entry name" value="SWI2_SNF2"/>
</dbReference>
<dbReference type="AlphaFoldDB" id="A0A1R4B5G2"/>
<dbReference type="InterPro" id="IPR051268">
    <property type="entry name" value="Type-I_R_enzyme_R_subunit"/>
</dbReference>
<evidence type="ECO:0000259" key="2">
    <source>
        <dbReference type="Pfam" id="PF18766"/>
    </source>
</evidence>
<keyword evidence="1" id="KW-0680">Restriction system</keyword>
<name>A0A1R4B5G2_9VIBR</name>
<dbReference type="PANTHER" id="PTHR30195:SF15">
    <property type="entry name" value="TYPE I RESTRICTION ENZYME HINDI ENDONUCLEASE SUBUNIT"/>
    <property type="match status" value="1"/>
</dbReference>
<keyword evidence="4" id="KW-1185">Reference proteome</keyword>
<feature type="domain" description="SWI2/SNF2 ATPase" evidence="2">
    <location>
        <begin position="222"/>
        <end position="326"/>
    </location>
</feature>
<dbReference type="InterPro" id="IPR027417">
    <property type="entry name" value="P-loop_NTPase"/>
</dbReference>
<evidence type="ECO:0000313" key="3">
    <source>
        <dbReference type="EMBL" id="SJL84149.1"/>
    </source>
</evidence>
<dbReference type="GO" id="GO:0009307">
    <property type="term" value="P:DNA restriction-modification system"/>
    <property type="evidence" value="ECO:0007669"/>
    <property type="project" value="UniProtKB-KW"/>
</dbReference>
<dbReference type="Proteomes" id="UP000189475">
    <property type="component" value="Unassembled WGS sequence"/>
</dbReference>
<dbReference type="EMBL" id="FUFT01000005">
    <property type="protein sequence ID" value="SJL84149.1"/>
    <property type="molecule type" value="Genomic_DNA"/>
</dbReference>
<dbReference type="Pfam" id="PF18766">
    <property type="entry name" value="SWI2_SNF2"/>
    <property type="match status" value="1"/>
</dbReference>
<dbReference type="PANTHER" id="PTHR30195">
    <property type="entry name" value="TYPE I SITE-SPECIFIC DEOXYRIBONUCLEASE PROTEIN SUBUNIT M AND R"/>
    <property type="match status" value="1"/>
</dbReference>
<reference evidence="3 4" key="1">
    <citation type="submission" date="2017-02" db="EMBL/GenBank/DDBJ databases">
        <authorList>
            <person name="Peterson S.W."/>
        </authorList>
    </citation>
    <scope>NUCLEOTIDE SEQUENCE [LARGE SCALE GENOMIC DNA]</scope>
    <source>
        <strain evidence="3 4">CECT 9027</strain>
    </source>
</reference>
<sequence length="577" mass="65506">MSAEKTLLAAREFIIMSKQSENLKIGLLDNGSHSLKRGFEMWTQWEESEDAWLLKEAVIWVHHGIELVLKQLLVQTNEFLVFQDVNKAVERLGILRNKRGMKNAGILDLFDHDDKVMSVGFRSLIERAAITLSISELEEGGVLRSKIDRLTRYRNKIVHFSLELDVIEVSSLLSDLLNPLLSVLAREINDHNFKQVVIPKIMKLAQPIQKYLEFVRSNIVDSAITATKQALPPKGSGKAGVVVQVMGSGLSISLLMYLKEIRELCALKDYSVVILVDRKILESQLLKAITENSDICPMVPSSKGELIELLNSNLSNVIITTIQKVDPNYLADKNTLFIGYNLLPGTEKLLSFSSIGVRILFTNILSPRDIEIYGDIVGMYDLQQAMLDDVLKPIKIEKIEFPLDQVDSYKQIDQEMYELSDGFDYIHRSPPFLKTCALKIIQHFELRKEVVHGKAIIIVRDLDAATLLLECILELRPDWREEDIRNMVVSTISSRNSFDESNFILNTFQDKDSSLSLLIGTGSYLIGYDNRYINTVYVTCPISNQLQYRLVGLTSRYDEGKSENIIVDFIGLDWSIK</sequence>
<dbReference type="STRING" id="1918946.VPAL9027_02130"/>
<evidence type="ECO:0000256" key="1">
    <source>
        <dbReference type="ARBA" id="ARBA00022747"/>
    </source>
</evidence>
<gene>
    <name evidence="3" type="ORF">VPAL9027_02130</name>
</gene>
<protein>
    <recommendedName>
        <fullName evidence="2">SWI2/SNF2 ATPase domain-containing protein</fullName>
    </recommendedName>
</protein>
<dbReference type="Gene3D" id="3.40.50.300">
    <property type="entry name" value="P-loop containing nucleotide triphosphate hydrolases"/>
    <property type="match status" value="2"/>
</dbReference>
<organism evidence="3 4">
    <name type="scientific">Vibrio palustris</name>
    <dbReference type="NCBI Taxonomy" id="1918946"/>
    <lineage>
        <taxon>Bacteria</taxon>
        <taxon>Pseudomonadati</taxon>
        <taxon>Pseudomonadota</taxon>
        <taxon>Gammaproteobacteria</taxon>
        <taxon>Vibrionales</taxon>
        <taxon>Vibrionaceae</taxon>
        <taxon>Vibrio</taxon>
    </lineage>
</organism>